<feature type="signal peptide" evidence="13">
    <location>
        <begin position="1"/>
        <end position="21"/>
    </location>
</feature>
<keyword evidence="5" id="KW-0064">Aspartyl protease</keyword>
<comment type="subcellular location">
    <subcellularLocation>
        <location evidence="1">Cell membrane</location>
    </subcellularLocation>
</comment>
<dbReference type="CDD" id="cd05471">
    <property type="entry name" value="pepsin_like"/>
    <property type="match status" value="1"/>
</dbReference>
<evidence type="ECO:0000256" key="13">
    <source>
        <dbReference type="SAM" id="SignalP"/>
    </source>
</evidence>
<dbReference type="InterPro" id="IPR034164">
    <property type="entry name" value="Pepsin-like_dom"/>
</dbReference>
<dbReference type="STRING" id="105696.A0A1Y2LJR4"/>
<evidence type="ECO:0000256" key="11">
    <source>
        <dbReference type="PIRSR" id="PIRSR601461-2"/>
    </source>
</evidence>
<dbReference type="PROSITE" id="PS51767">
    <property type="entry name" value="PEPTIDASE_A1"/>
    <property type="match status" value="1"/>
</dbReference>
<keyword evidence="13" id="KW-0732">Signal</keyword>
<evidence type="ECO:0000313" key="16">
    <source>
        <dbReference type="Proteomes" id="UP000193240"/>
    </source>
</evidence>
<dbReference type="EMBL" id="KZ107866">
    <property type="protein sequence ID" value="OSS43417.1"/>
    <property type="molecule type" value="Genomic_DNA"/>
</dbReference>
<feature type="compositionally biased region" description="Low complexity" evidence="12">
    <location>
        <begin position="412"/>
        <end position="426"/>
    </location>
</feature>
<gene>
    <name evidence="15" type="ORF">B5807_11823</name>
</gene>
<dbReference type="InParanoid" id="A0A1Y2LJR4"/>
<keyword evidence="7" id="KW-0472">Membrane</keyword>
<dbReference type="InterPro" id="IPR033121">
    <property type="entry name" value="PEPTIDASE_A1"/>
</dbReference>
<protein>
    <recommendedName>
        <fullName evidence="14">Peptidase A1 domain-containing protein</fullName>
    </recommendedName>
</protein>
<dbReference type="Proteomes" id="UP000193240">
    <property type="component" value="Unassembled WGS sequence"/>
</dbReference>
<dbReference type="PRINTS" id="PR00792">
    <property type="entry name" value="PEPSIN"/>
</dbReference>
<evidence type="ECO:0000256" key="5">
    <source>
        <dbReference type="ARBA" id="ARBA00022750"/>
    </source>
</evidence>
<keyword evidence="3" id="KW-1003">Cell membrane</keyword>
<dbReference type="GO" id="GO:0004190">
    <property type="term" value="F:aspartic-type endopeptidase activity"/>
    <property type="evidence" value="ECO:0007669"/>
    <property type="project" value="UniProtKB-KW"/>
</dbReference>
<evidence type="ECO:0000256" key="4">
    <source>
        <dbReference type="ARBA" id="ARBA00022670"/>
    </source>
</evidence>
<evidence type="ECO:0000256" key="7">
    <source>
        <dbReference type="ARBA" id="ARBA00023136"/>
    </source>
</evidence>
<feature type="active site" evidence="10">
    <location>
        <position position="296"/>
    </location>
</feature>
<dbReference type="GO" id="GO:0006508">
    <property type="term" value="P:proteolysis"/>
    <property type="evidence" value="ECO:0007669"/>
    <property type="project" value="UniProtKB-KW"/>
</dbReference>
<accession>A0A1Y2LJR4</accession>
<keyword evidence="8" id="KW-0325">Glycoprotein</keyword>
<dbReference type="Gene3D" id="2.40.70.10">
    <property type="entry name" value="Acid Proteases"/>
    <property type="match status" value="2"/>
</dbReference>
<evidence type="ECO:0000256" key="8">
    <source>
        <dbReference type="ARBA" id="ARBA00023180"/>
    </source>
</evidence>
<evidence type="ECO:0000256" key="12">
    <source>
        <dbReference type="SAM" id="MobiDB-lite"/>
    </source>
</evidence>
<keyword evidence="4" id="KW-0645">Protease</keyword>
<proteinExistence type="inferred from homology"/>
<dbReference type="PANTHER" id="PTHR47966:SF75">
    <property type="entry name" value="ENDOPEPTIDASE (CTSD), PUTATIVE (AFU_ORTHOLOGUE AFUA_4G07040)-RELATED"/>
    <property type="match status" value="1"/>
</dbReference>
<evidence type="ECO:0000256" key="9">
    <source>
        <dbReference type="ARBA" id="ARBA00023288"/>
    </source>
</evidence>
<dbReference type="Pfam" id="PF00026">
    <property type="entry name" value="Asp"/>
    <property type="match status" value="1"/>
</dbReference>
<dbReference type="SUPFAM" id="SSF50630">
    <property type="entry name" value="Acid proteases"/>
    <property type="match status" value="1"/>
</dbReference>
<evidence type="ECO:0000256" key="3">
    <source>
        <dbReference type="ARBA" id="ARBA00022475"/>
    </source>
</evidence>
<feature type="chain" id="PRO_5012169369" description="Peptidase A1 domain-containing protein" evidence="13">
    <location>
        <begin position="22"/>
        <end position="491"/>
    </location>
</feature>
<feature type="active site" evidence="10">
    <location>
        <position position="113"/>
    </location>
</feature>
<dbReference type="GO" id="GO:0005886">
    <property type="term" value="C:plasma membrane"/>
    <property type="evidence" value="ECO:0007669"/>
    <property type="project" value="UniProtKB-SubCell"/>
</dbReference>
<feature type="domain" description="Peptidase A1" evidence="14">
    <location>
        <begin position="95"/>
        <end position="401"/>
    </location>
</feature>
<feature type="disulfide bond" evidence="11">
    <location>
        <begin position="126"/>
        <end position="131"/>
    </location>
</feature>
<feature type="region of interest" description="Disordered" evidence="12">
    <location>
        <begin position="400"/>
        <end position="470"/>
    </location>
</feature>
<keyword evidence="6" id="KW-0378">Hydrolase</keyword>
<dbReference type="OMA" id="AASNTWV"/>
<name>A0A1Y2LJR4_EPING</name>
<evidence type="ECO:0000256" key="10">
    <source>
        <dbReference type="PIRSR" id="PIRSR601461-1"/>
    </source>
</evidence>
<dbReference type="FunFam" id="2.40.70.10:FF:000060">
    <property type="entry name" value="Aspartic-type endopeptidase ctsD"/>
    <property type="match status" value="1"/>
</dbReference>
<organism evidence="15 16">
    <name type="scientific">Epicoccum nigrum</name>
    <name type="common">Soil fungus</name>
    <name type="synonym">Epicoccum purpurascens</name>
    <dbReference type="NCBI Taxonomy" id="105696"/>
    <lineage>
        <taxon>Eukaryota</taxon>
        <taxon>Fungi</taxon>
        <taxon>Dikarya</taxon>
        <taxon>Ascomycota</taxon>
        <taxon>Pezizomycotina</taxon>
        <taxon>Dothideomycetes</taxon>
        <taxon>Pleosporomycetidae</taxon>
        <taxon>Pleosporales</taxon>
        <taxon>Pleosporineae</taxon>
        <taxon>Didymellaceae</taxon>
        <taxon>Epicoccum</taxon>
    </lineage>
</organism>
<reference evidence="15 16" key="1">
    <citation type="journal article" date="2017" name="Genome Announc.">
        <title>Genome sequence of the saprophytic ascomycete Epicoccum nigrum ICMP 19927 strain isolated from New Zealand.</title>
        <authorList>
            <person name="Fokin M."/>
            <person name="Fleetwood D."/>
            <person name="Weir B.S."/>
            <person name="Villas-Boas S.G."/>
        </authorList>
    </citation>
    <scope>NUCLEOTIDE SEQUENCE [LARGE SCALE GENOMIC DNA]</scope>
    <source>
        <strain evidence="15 16">ICMP 19927</strain>
    </source>
</reference>
<evidence type="ECO:0000256" key="2">
    <source>
        <dbReference type="ARBA" id="ARBA00007447"/>
    </source>
</evidence>
<evidence type="ECO:0000256" key="1">
    <source>
        <dbReference type="ARBA" id="ARBA00004236"/>
    </source>
</evidence>
<dbReference type="InterPro" id="IPR001461">
    <property type="entry name" value="Aspartic_peptidase_A1"/>
</dbReference>
<keyword evidence="16" id="KW-1185">Reference proteome</keyword>
<comment type="similarity">
    <text evidence="2">Belongs to the peptidase A1 family.</text>
</comment>
<sequence length="491" mass="51106">MYTGLSTWLAVSAALWPSATAFYPYQYDSDSTTTSSSRRSARLSRPNQGSITLPLRRVPASLRSRQQNTYNIVNSKDPALPDSVAVDQDGNDLSYMVAVTIGDSKEEYHLLLDSAASNTWVMGADCKTDACGTHTTFGKGDSSTLKTQGTPFSVTYGTGSVSGSLATDTLHIGSLSASVSFGLATNVSDEFKSYPMDGILGIGRGDDVSGAAQLMDVLKSDNLIDSKLYGIHLSRAKDGLSDGELNLGKPNKARYAGDLNWLDCIPNETGFWEIPVADATVNGKKVGLSGKTGIMDTGTSYVLMPPADAHAIHSQIPGYTQSGETFSVPCDTRAPLAFVFGKTAYNISTADWLGGRLDSGLCRSNIVGRQTFNESQWLIGDVFLKNVYGVFDFDGSRVGLGTPPTGDEEESSTSTASSASASTTAAVKPSASGAATQTAAVEGSPSPTSSAGASTSAAAENQGQSNAQGEAGGLRAPLVLTVAAAAITFFT</sequence>
<keyword evidence="11" id="KW-1015">Disulfide bond</keyword>
<keyword evidence="9" id="KW-0449">Lipoprotein</keyword>
<evidence type="ECO:0000313" key="15">
    <source>
        <dbReference type="EMBL" id="OSS43417.1"/>
    </source>
</evidence>
<dbReference type="InterPro" id="IPR021109">
    <property type="entry name" value="Peptidase_aspartic_dom_sf"/>
</dbReference>
<evidence type="ECO:0000259" key="14">
    <source>
        <dbReference type="PROSITE" id="PS51767"/>
    </source>
</evidence>
<dbReference type="PANTHER" id="PTHR47966">
    <property type="entry name" value="BETA-SITE APP-CLEAVING ENZYME, ISOFORM A-RELATED"/>
    <property type="match status" value="1"/>
</dbReference>
<feature type="compositionally biased region" description="Low complexity" evidence="12">
    <location>
        <begin position="443"/>
        <end position="459"/>
    </location>
</feature>
<evidence type="ECO:0000256" key="6">
    <source>
        <dbReference type="ARBA" id="ARBA00022801"/>
    </source>
</evidence>
<dbReference type="AlphaFoldDB" id="A0A1Y2LJR4"/>